<gene>
    <name evidence="2" type="ORF">ERS007720_03752</name>
</gene>
<name>A0A655JJH7_MYCTX</name>
<accession>A0A655JJH7</accession>
<feature type="compositionally biased region" description="Basic and acidic residues" evidence="1">
    <location>
        <begin position="36"/>
        <end position="48"/>
    </location>
</feature>
<dbReference type="AlphaFoldDB" id="A0A655JJH7"/>
<reference evidence="2 3" key="1">
    <citation type="submission" date="2015-03" db="EMBL/GenBank/DDBJ databases">
        <authorList>
            <consortium name="Pathogen Informatics"/>
        </authorList>
    </citation>
    <scope>NUCLEOTIDE SEQUENCE [LARGE SCALE GENOMIC DNA]</scope>
    <source>
        <strain evidence="2 3">M09401471</strain>
    </source>
</reference>
<protein>
    <submittedName>
        <fullName evidence="2">Uncharacterized protein</fullName>
    </submittedName>
</protein>
<evidence type="ECO:0000313" key="3">
    <source>
        <dbReference type="Proteomes" id="UP000044938"/>
    </source>
</evidence>
<feature type="compositionally biased region" description="Low complexity" evidence="1">
    <location>
        <begin position="51"/>
        <end position="65"/>
    </location>
</feature>
<proteinExistence type="predicted"/>
<feature type="compositionally biased region" description="Basic residues" evidence="1">
    <location>
        <begin position="78"/>
        <end position="91"/>
    </location>
</feature>
<dbReference type="Proteomes" id="UP000044938">
    <property type="component" value="Unassembled WGS sequence"/>
</dbReference>
<evidence type="ECO:0000256" key="1">
    <source>
        <dbReference type="SAM" id="MobiDB-lite"/>
    </source>
</evidence>
<organism evidence="2 3">
    <name type="scientific">Mycobacterium tuberculosis</name>
    <dbReference type="NCBI Taxonomy" id="1773"/>
    <lineage>
        <taxon>Bacteria</taxon>
        <taxon>Bacillati</taxon>
        <taxon>Actinomycetota</taxon>
        <taxon>Actinomycetes</taxon>
        <taxon>Mycobacteriales</taxon>
        <taxon>Mycobacteriaceae</taxon>
        <taxon>Mycobacterium</taxon>
        <taxon>Mycobacterium tuberculosis complex</taxon>
    </lineage>
</organism>
<evidence type="ECO:0000313" key="2">
    <source>
        <dbReference type="EMBL" id="COX01901.1"/>
    </source>
</evidence>
<sequence>MVMSQNIRAEWWWPELVAQGSTWKVDGSGCATVSDSETRAKPSIEDPSKPMPSSKAPSSSAGAMATDLRKPSTSVNHSRTKRMSRSSRVRRTNSFCRSIPRTVCTVC</sequence>
<dbReference type="EMBL" id="CSAJ01000652">
    <property type="protein sequence ID" value="COX01901.1"/>
    <property type="molecule type" value="Genomic_DNA"/>
</dbReference>
<feature type="region of interest" description="Disordered" evidence="1">
    <location>
        <begin position="28"/>
        <end position="92"/>
    </location>
</feature>